<dbReference type="GO" id="GO:0005524">
    <property type="term" value="F:ATP binding"/>
    <property type="evidence" value="ECO:0007669"/>
    <property type="project" value="UniProtKB-UniRule"/>
</dbReference>
<dbReference type="InterPro" id="IPR000577">
    <property type="entry name" value="Carb_kinase_FGGY"/>
</dbReference>
<dbReference type="InterPro" id="IPR043129">
    <property type="entry name" value="ATPase_NBD"/>
</dbReference>
<feature type="domain" description="Carbohydrate kinase FGGY N-terminal" evidence="11">
    <location>
        <begin position="3"/>
        <end position="246"/>
    </location>
</feature>
<evidence type="ECO:0000256" key="7">
    <source>
        <dbReference type="ARBA" id="ARBA00023277"/>
    </source>
</evidence>
<keyword evidence="2 8" id="KW-0859">Xylose metabolism</keyword>
<dbReference type="EC" id="2.7.1.17" evidence="8 10"/>
<evidence type="ECO:0000259" key="11">
    <source>
        <dbReference type="Pfam" id="PF00370"/>
    </source>
</evidence>
<dbReference type="PANTHER" id="PTHR43095">
    <property type="entry name" value="SUGAR KINASE"/>
    <property type="match status" value="1"/>
</dbReference>
<organism evidence="13">
    <name type="scientific">Vecturithrix granuli</name>
    <dbReference type="NCBI Taxonomy" id="1499967"/>
    <lineage>
        <taxon>Bacteria</taxon>
        <taxon>Candidatus Moduliflexota</taxon>
        <taxon>Candidatus Vecturitrichia</taxon>
        <taxon>Candidatus Vecturitrichales</taxon>
        <taxon>Candidatus Vecturitrichaceae</taxon>
        <taxon>Candidatus Vecturithrix</taxon>
    </lineage>
</organism>
<dbReference type="PROSITE" id="PS00445">
    <property type="entry name" value="FGGY_KINASES_2"/>
    <property type="match status" value="1"/>
</dbReference>
<keyword evidence="3 8" id="KW-0808">Transferase</keyword>
<dbReference type="NCBIfam" id="TIGR01312">
    <property type="entry name" value="XylB"/>
    <property type="match status" value="1"/>
</dbReference>
<evidence type="ECO:0000256" key="2">
    <source>
        <dbReference type="ARBA" id="ARBA00022629"/>
    </source>
</evidence>
<dbReference type="GO" id="GO:0005998">
    <property type="term" value="P:xylulose catabolic process"/>
    <property type="evidence" value="ECO:0007669"/>
    <property type="project" value="UniProtKB-UniRule"/>
</dbReference>
<comment type="catalytic activity">
    <reaction evidence="8 10">
        <text>D-xylulose + ATP = D-xylulose 5-phosphate + ADP + H(+)</text>
        <dbReference type="Rhea" id="RHEA:10964"/>
        <dbReference type="ChEBI" id="CHEBI:15378"/>
        <dbReference type="ChEBI" id="CHEBI:17140"/>
        <dbReference type="ChEBI" id="CHEBI:30616"/>
        <dbReference type="ChEBI" id="CHEBI:57737"/>
        <dbReference type="ChEBI" id="CHEBI:456216"/>
        <dbReference type="EC" id="2.7.1.17"/>
    </reaction>
</comment>
<sequence>MNYLLGVDVGTSSTKSVLLAESGEVVAIGQKAYDFDTPHPGWAEQDPEVWWDAAKDTIQQVLHISQVNPKHIRGIGFSGQMHGPVFLDRAGNSLRPAIIWADQRSAQECQKIYEIVGKEGLYRTVCNPVDSGFMAATLLWIKTHEPETYKQIQTLLLPKDYVKYRLTEALVTDPSDAGGTSLYDVRNLRWSTEMTEWLALSEEMFPEVKNAIDVVGTVSPKAARETGLAAGTPVVNGGNDQTMGALASGAVKEGPVMLVIGTGGTLFTTVDSVVVDQELRMHTYPHCVPNKWHLLGAILAGGFCFKWFRNVLSPTQPYSYEEMTQEAAKIAPGAEGAIFLPYLAGERTPHMDSFARGVMFGVTVRHTRAHLIRAIMEGVVFAMRDCLEIFKQLQVIPEKIFASGGGSLNPTWRQIQADILGLPLITIQTPEKSATGAAMIAGIGTSIFSSFDEACQRSVSLGEEICPIAEHTTRYEGYYQFYRSLYPKLQESFVEVFQLTSR</sequence>
<evidence type="ECO:0000313" key="14">
    <source>
        <dbReference type="Proteomes" id="UP000030661"/>
    </source>
</evidence>
<dbReference type="HAMAP" id="MF_02220">
    <property type="entry name" value="XylB"/>
    <property type="match status" value="1"/>
</dbReference>
<keyword evidence="7 8" id="KW-0119">Carbohydrate metabolism</keyword>
<reference evidence="13" key="1">
    <citation type="journal article" date="2015" name="PeerJ">
        <title>First genomic representation of candidate bacterial phylum KSB3 points to enhanced environmental sensing as a trigger of wastewater bulking.</title>
        <authorList>
            <person name="Sekiguchi Y."/>
            <person name="Ohashi A."/>
            <person name="Parks D.H."/>
            <person name="Yamauchi T."/>
            <person name="Tyson G.W."/>
            <person name="Hugenholtz P."/>
        </authorList>
    </citation>
    <scope>NUCLEOTIDE SEQUENCE [LARGE SCALE GENOMIC DNA]</scope>
</reference>
<dbReference type="eggNOG" id="COG1070">
    <property type="taxonomic scope" value="Bacteria"/>
</dbReference>
<feature type="active site" description="Proton acceptor" evidence="8">
    <location>
        <position position="240"/>
    </location>
</feature>
<evidence type="ECO:0000256" key="10">
    <source>
        <dbReference type="RuleBase" id="RU364073"/>
    </source>
</evidence>
<dbReference type="AlphaFoldDB" id="A0A081BX01"/>
<evidence type="ECO:0000256" key="3">
    <source>
        <dbReference type="ARBA" id="ARBA00022679"/>
    </source>
</evidence>
<dbReference type="InterPro" id="IPR018483">
    <property type="entry name" value="Carb_kinase_FGGY_CS"/>
</dbReference>
<dbReference type="InterPro" id="IPR018485">
    <property type="entry name" value="FGGY_C"/>
</dbReference>
<keyword evidence="14" id="KW-1185">Reference proteome</keyword>
<comment type="similarity">
    <text evidence="1 8 9">Belongs to the FGGY kinase family.</text>
</comment>
<keyword evidence="4 8" id="KW-0547">Nucleotide-binding</keyword>
<dbReference type="InterPro" id="IPR050406">
    <property type="entry name" value="FGGY_Carb_Kinase"/>
</dbReference>
<evidence type="ECO:0000259" key="12">
    <source>
        <dbReference type="Pfam" id="PF02782"/>
    </source>
</evidence>
<feature type="domain" description="Carbohydrate kinase FGGY C-terminal" evidence="12">
    <location>
        <begin position="257"/>
        <end position="443"/>
    </location>
</feature>
<dbReference type="CDD" id="cd07808">
    <property type="entry name" value="ASKHA_NBD_FGGY_EcXK-like"/>
    <property type="match status" value="1"/>
</dbReference>
<dbReference type="InterPro" id="IPR006000">
    <property type="entry name" value="Xylulokinase"/>
</dbReference>
<name>A0A081BX01_VECG1</name>
<dbReference type="STRING" id="1499967.U27_03820"/>
<accession>A0A081BX01</accession>
<evidence type="ECO:0000313" key="13">
    <source>
        <dbReference type="EMBL" id="GAK56856.1"/>
    </source>
</evidence>
<dbReference type="Pfam" id="PF00370">
    <property type="entry name" value="FGGY_N"/>
    <property type="match status" value="1"/>
</dbReference>
<comment type="function">
    <text evidence="8">Catalyzes the phosphorylation of D-xylulose to D-xylulose 5-phosphate.</text>
</comment>
<dbReference type="GO" id="GO:0004856">
    <property type="term" value="F:D-xylulokinase activity"/>
    <property type="evidence" value="ECO:0007669"/>
    <property type="project" value="UniProtKB-UniRule"/>
</dbReference>
<evidence type="ECO:0000256" key="9">
    <source>
        <dbReference type="RuleBase" id="RU003733"/>
    </source>
</evidence>
<dbReference type="Pfam" id="PF02782">
    <property type="entry name" value="FGGY_C"/>
    <property type="match status" value="1"/>
</dbReference>
<feature type="binding site" evidence="8">
    <location>
        <begin position="81"/>
        <end position="82"/>
    </location>
    <ligand>
        <name>substrate</name>
    </ligand>
</feature>
<dbReference type="InterPro" id="IPR018484">
    <property type="entry name" value="FGGY_N"/>
</dbReference>
<feature type="site" description="Important for activity" evidence="8">
    <location>
        <position position="8"/>
    </location>
</feature>
<dbReference type="SUPFAM" id="SSF53067">
    <property type="entry name" value="Actin-like ATPase domain"/>
    <property type="match status" value="2"/>
</dbReference>
<keyword evidence="5 8" id="KW-0418">Kinase</keyword>
<keyword evidence="6 8" id="KW-0067">ATP-binding</keyword>
<evidence type="ECO:0000256" key="8">
    <source>
        <dbReference type="HAMAP-Rule" id="MF_02220"/>
    </source>
</evidence>
<evidence type="ECO:0000256" key="4">
    <source>
        <dbReference type="ARBA" id="ARBA00022741"/>
    </source>
</evidence>
<gene>
    <name evidence="8 10" type="primary">xylB</name>
    <name evidence="13" type="ORF">U27_03820</name>
</gene>
<evidence type="ECO:0000256" key="1">
    <source>
        <dbReference type="ARBA" id="ARBA00009156"/>
    </source>
</evidence>
<dbReference type="HOGENOM" id="CLU_009281_3_0_0"/>
<dbReference type="Gene3D" id="3.30.420.40">
    <property type="match status" value="2"/>
</dbReference>
<dbReference type="GO" id="GO:0042732">
    <property type="term" value="P:D-xylose metabolic process"/>
    <property type="evidence" value="ECO:0007669"/>
    <property type="project" value="UniProtKB-KW"/>
</dbReference>
<protein>
    <recommendedName>
        <fullName evidence="8 10">Xylulose kinase</fullName>
        <shortName evidence="8 10">Xylulokinase</shortName>
        <ecNumber evidence="8 10">2.7.1.17</ecNumber>
    </recommendedName>
</protein>
<dbReference type="EMBL" id="DF820465">
    <property type="protein sequence ID" value="GAK56856.1"/>
    <property type="molecule type" value="Genomic_DNA"/>
</dbReference>
<dbReference type="PANTHER" id="PTHR43095:SF5">
    <property type="entry name" value="XYLULOSE KINASE"/>
    <property type="match status" value="1"/>
</dbReference>
<dbReference type="Proteomes" id="UP000030661">
    <property type="component" value="Unassembled WGS sequence"/>
</dbReference>
<proteinExistence type="inferred from homology"/>
<dbReference type="PIRSF" id="PIRSF000538">
    <property type="entry name" value="GlpK"/>
    <property type="match status" value="1"/>
</dbReference>
<evidence type="ECO:0000256" key="5">
    <source>
        <dbReference type="ARBA" id="ARBA00022777"/>
    </source>
</evidence>
<evidence type="ECO:0000256" key="6">
    <source>
        <dbReference type="ARBA" id="ARBA00022840"/>
    </source>
</evidence>